<evidence type="ECO:0000256" key="1">
    <source>
        <dbReference type="SAM" id="MobiDB-lite"/>
    </source>
</evidence>
<dbReference type="GeneID" id="94429910"/>
<evidence type="ECO:0000313" key="3">
    <source>
        <dbReference type="Proteomes" id="UP000221165"/>
    </source>
</evidence>
<sequence>MRRRCTPRQNSNSCTSFTSNEIKRSERRLETAAGDLRRAAGCMRTGRS</sequence>
<accession>A0A2C6KTQ9</accession>
<keyword evidence="3" id="KW-1185">Reference proteome</keyword>
<dbReference type="Proteomes" id="UP000221165">
    <property type="component" value="Unassembled WGS sequence"/>
</dbReference>
<gene>
    <name evidence="2" type="ORF">CSUI_006543</name>
</gene>
<dbReference type="RefSeq" id="XP_067921322.1">
    <property type="nucleotide sequence ID" value="XM_068066699.1"/>
</dbReference>
<proteinExistence type="predicted"/>
<protein>
    <submittedName>
        <fullName evidence="2">Uncharacterized protein</fullName>
    </submittedName>
</protein>
<feature type="compositionally biased region" description="Basic and acidic residues" evidence="1">
    <location>
        <begin position="21"/>
        <end position="38"/>
    </location>
</feature>
<evidence type="ECO:0000313" key="2">
    <source>
        <dbReference type="EMBL" id="PHJ19624.1"/>
    </source>
</evidence>
<dbReference type="VEuPathDB" id="ToxoDB:CSUI_006543"/>
<dbReference type="EMBL" id="MIGC01003316">
    <property type="protein sequence ID" value="PHJ19624.1"/>
    <property type="molecule type" value="Genomic_DNA"/>
</dbReference>
<feature type="region of interest" description="Disordered" evidence="1">
    <location>
        <begin position="1"/>
        <end position="48"/>
    </location>
</feature>
<comment type="caution">
    <text evidence="2">The sequence shown here is derived from an EMBL/GenBank/DDBJ whole genome shotgun (WGS) entry which is preliminary data.</text>
</comment>
<feature type="compositionally biased region" description="Polar residues" evidence="1">
    <location>
        <begin position="7"/>
        <end position="20"/>
    </location>
</feature>
<organism evidence="2 3">
    <name type="scientific">Cystoisospora suis</name>
    <dbReference type="NCBI Taxonomy" id="483139"/>
    <lineage>
        <taxon>Eukaryota</taxon>
        <taxon>Sar</taxon>
        <taxon>Alveolata</taxon>
        <taxon>Apicomplexa</taxon>
        <taxon>Conoidasida</taxon>
        <taxon>Coccidia</taxon>
        <taxon>Eucoccidiorida</taxon>
        <taxon>Eimeriorina</taxon>
        <taxon>Sarcocystidae</taxon>
        <taxon>Cystoisospora</taxon>
    </lineage>
</organism>
<name>A0A2C6KTQ9_9APIC</name>
<reference evidence="2 3" key="1">
    <citation type="journal article" date="2017" name="Int. J. Parasitol.">
        <title>The genome of the protozoan parasite Cystoisospora suis and a reverse vaccinology approach to identify vaccine candidates.</title>
        <authorList>
            <person name="Palmieri N."/>
            <person name="Shrestha A."/>
            <person name="Ruttkowski B."/>
            <person name="Beck T."/>
            <person name="Vogl C."/>
            <person name="Tomley F."/>
            <person name="Blake D.P."/>
            <person name="Joachim A."/>
        </authorList>
    </citation>
    <scope>NUCLEOTIDE SEQUENCE [LARGE SCALE GENOMIC DNA]</scope>
    <source>
        <strain evidence="2 3">Wien I</strain>
    </source>
</reference>
<dbReference type="AlphaFoldDB" id="A0A2C6KTQ9"/>